<dbReference type="SMART" id="SM00332">
    <property type="entry name" value="PP2Cc"/>
    <property type="match status" value="1"/>
</dbReference>
<evidence type="ECO:0000256" key="1">
    <source>
        <dbReference type="ARBA" id="ARBA00001936"/>
    </source>
</evidence>
<accession>A0A834X4F8</accession>
<comment type="similarity">
    <text evidence="3">Belongs to the PP2C family.</text>
</comment>
<evidence type="ECO:0000256" key="6">
    <source>
        <dbReference type="ARBA" id="ARBA00022801"/>
    </source>
</evidence>
<evidence type="ECO:0000256" key="11">
    <source>
        <dbReference type="ARBA" id="ARBA00048336"/>
    </source>
</evidence>
<keyword evidence="5" id="KW-0479">Metal-binding</keyword>
<comment type="catalytic activity">
    <reaction evidence="11">
        <text>O-phospho-L-threonyl-[protein] + H2O = L-threonyl-[protein] + phosphate</text>
        <dbReference type="Rhea" id="RHEA:47004"/>
        <dbReference type="Rhea" id="RHEA-COMP:11060"/>
        <dbReference type="Rhea" id="RHEA-COMP:11605"/>
        <dbReference type="ChEBI" id="CHEBI:15377"/>
        <dbReference type="ChEBI" id="CHEBI:30013"/>
        <dbReference type="ChEBI" id="CHEBI:43474"/>
        <dbReference type="ChEBI" id="CHEBI:61977"/>
        <dbReference type="EC" id="3.1.3.16"/>
    </reaction>
</comment>
<dbReference type="InterPro" id="IPR015655">
    <property type="entry name" value="PP2C"/>
</dbReference>
<dbReference type="GO" id="GO:0046872">
    <property type="term" value="F:metal ion binding"/>
    <property type="evidence" value="ECO:0007669"/>
    <property type="project" value="UniProtKB-KW"/>
</dbReference>
<evidence type="ECO:0000256" key="7">
    <source>
        <dbReference type="ARBA" id="ARBA00022842"/>
    </source>
</evidence>
<evidence type="ECO:0000256" key="4">
    <source>
        <dbReference type="ARBA" id="ARBA00013081"/>
    </source>
</evidence>
<dbReference type="SUPFAM" id="SSF81606">
    <property type="entry name" value="PP2C-like"/>
    <property type="match status" value="1"/>
</dbReference>
<dbReference type="OrthoDB" id="10264738at2759"/>
<keyword evidence="7" id="KW-0460">Magnesium</keyword>
<dbReference type="FunFam" id="3.60.40.10:FF:000038">
    <property type="entry name" value="Probable protein phosphatase 2C 34"/>
    <property type="match status" value="1"/>
</dbReference>
<dbReference type="PANTHER" id="PTHR47992">
    <property type="entry name" value="PROTEIN PHOSPHATASE"/>
    <property type="match status" value="1"/>
</dbReference>
<dbReference type="InterPro" id="IPR001932">
    <property type="entry name" value="PPM-type_phosphatase-like_dom"/>
</dbReference>
<dbReference type="Pfam" id="PF00481">
    <property type="entry name" value="PP2C"/>
    <property type="match status" value="1"/>
</dbReference>
<organism evidence="13 14">
    <name type="scientific">Senna tora</name>
    <dbReference type="NCBI Taxonomy" id="362788"/>
    <lineage>
        <taxon>Eukaryota</taxon>
        <taxon>Viridiplantae</taxon>
        <taxon>Streptophyta</taxon>
        <taxon>Embryophyta</taxon>
        <taxon>Tracheophyta</taxon>
        <taxon>Spermatophyta</taxon>
        <taxon>Magnoliopsida</taxon>
        <taxon>eudicotyledons</taxon>
        <taxon>Gunneridae</taxon>
        <taxon>Pentapetalae</taxon>
        <taxon>rosids</taxon>
        <taxon>fabids</taxon>
        <taxon>Fabales</taxon>
        <taxon>Fabaceae</taxon>
        <taxon>Caesalpinioideae</taxon>
        <taxon>Cassia clade</taxon>
        <taxon>Senna</taxon>
    </lineage>
</organism>
<evidence type="ECO:0000256" key="8">
    <source>
        <dbReference type="ARBA" id="ARBA00022912"/>
    </source>
</evidence>
<protein>
    <recommendedName>
        <fullName evidence="4">protein-serine/threonine phosphatase</fullName>
        <ecNumber evidence="4">3.1.3.16</ecNumber>
    </recommendedName>
</protein>
<keyword evidence="8" id="KW-0904">Protein phosphatase</keyword>
<name>A0A834X4F8_9FABA</name>
<feature type="domain" description="PPM-type phosphatase" evidence="12">
    <location>
        <begin position="61"/>
        <end position="354"/>
    </location>
</feature>
<comment type="cofactor">
    <cofactor evidence="1">
        <name>Mn(2+)</name>
        <dbReference type="ChEBI" id="CHEBI:29035"/>
    </cofactor>
</comment>
<evidence type="ECO:0000313" key="13">
    <source>
        <dbReference type="EMBL" id="KAF7837785.1"/>
    </source>
</evidence>
<evidence type="ECO:0000256" key="9">
    <source>
        <dbReference type="ARBA" id="ARBA00023211"/>
    </source>
</evidence>
<dbReference type="Proteomes" id="UP000634136">
    <property type="component" value="Unassembled WGS sequence"/>
</dbReference>
<evidence type="ECO:0000259" key="12">
    <source>
        <dbReference type="PROSITE" id="PS51746"/>
    </source>
</evidence>
<evidence type="ECO:0000256" key="3">
    <source>
        <dbReference type="ARBA" id="ARBA00006702"/>
    </source>
</evidence>
<comment type="cofactor">
    <cofactor evidence="2">
        <name>Mg(2+)</name>
        <dbReference type="ChEBI" id="CHEBI:18420"/>
    </cofactor>
</comment>
<dbReference type="PROSITE" id="PS51746">
    <property type="entry name" value="PPM_2"/>
    <property type="match status" value="1"/>
</dbReference>
<dbReference type="AlphaFoldDB" id="A0A834X4F8"/>
<dbReference type="EC" id="3.1.3.16" evidence="4"/>
<comment type="catalytic activity">
    <reaction evidence="10">
        <text>O-phospho-L-seryl-[protein] + H2O = L-seryl-[protein] + phosphate</text>
        <dbReference type="Rhea" id="RHEA:20629"/>
        <dbReference type="Rhea" id="RHEA-COMP:9863"/>
        <dbReference type="Rhea" id="RHEA-COMP:11604"/>
        <dbReference type="ChEBI" id="CHEBI:15377"/>
        <dbReference type="ChEBI" id="CHEBI:29999"/>
        <dbReference type="ChEBI" id="CHEBI:43474"/>
        <dbReference type="ChEBI" id="CHEBI:83421"/>
        <dbReference type="EC" id="3.1.3.16"/>
    </reaction>
</comment>
<reference evidence="13" key="1">
    <citation type="submission" date="2020-09" db="EMBL/GenBank/DDBJ databases">
        <title>Genome-Enabled Discovery of Anthraquinone Biosynthesis in Senna tora.</title>
        <authorList>
            <person name="Kang S.-H."/>
            <person name="Pandey R.P."/>
            <person name="Lee C.-M."/>
            <person name="Sim J.-S."/>
            <person name="Jeong J.-T."/>
            <person name="Choi B.-S."/>
            <person name="Jung M."/>
            <person name="Ginzburg D."/>
            <person name="Zhao K."/>
            <person name="Won S.Y."/>
            <person name="Oh T.-J."/>
            <person name="Yu Y."/>
            <person name="Kim N.-H."/>
            <person name="Lee O.R."/>
            <person name="Lee T.-H."/>
            <person name="Bashyal P."/>
            <person name="Kim T.-S."/>
            <person name="Lee W.-H."/>
            <person name="Kawkins C."/>
            <person name="Kim C.-K."/>
            <person name="Kim J.S."/>
            <person name="Ahn B.O."/>
            <person name="Rhee S.Y."/>
            <person name="Sohng J.K."/>
        </authorList>
    </citation>
    <scope>NUCLEOTIDE SEQUENCE</scope>
    <source>
        <tissue evidence="13">Leaf</tissue>
    </source>
</reference>
<sequence length="376" mass="41854">MVLFPSLVNGLARSVPFKRGKNSEKEDEGRKAVEALAKEAKKNELLLSSSGIVKSHKANTLASVFSRRGRKGTNQDCLTVWKEFGCQDDLIFCGIFDGHGPWGHFVAKRVRELVPASLLCNWQETLAATSLDLDFQLDADRNHHWFHLWKQSYLKTCAAVDQDLKNHSSFDSFRSGTTALTFIKQGELLIIANVGDSRAVLATTSEDDGTLIPLQLTTDLKPNVPEEEERIKQCRGKVFCLEDEPGVYRVWTPNGKTAGLAISRAFGDYCVKDFGLISVPDLTQTILTSKDQFIILATDGVWDVISNQEAVNIVSTAPKKEKAAQRLVECAVHEWKRKRRSIAMDDMSAICLFFDSCSSSSHHHPPQIQTSDKLGK</sequence>
<dbReference type="EMBL" id="JAAIUW010000003">
    <property type="protein sequence ID" value="KAF7837785.1"/>
    <property type="molecule type" value="Genomic_DNA"/>
</dbReference>
<dbReference type="Gene3D" id="3.60.40.10">
    <property type="entry name" value="PPM-type phosphatase domain"/>
    <property type="match status" value="1"/>
</dbReference>
<keyword evidence="9" id="KW-0464">Manganese</keyword>
<evidence type="ECO:0000313" key="14">
    <source>
        <dbReference type="Proteomes" id="UP000634136"/>
    </source>
</evidence>
<comment type="caution">
    <text evidence="13">The sequence shown here is derived from an EMBL/GenBank/DDBJ whole genome shotgun (WGS) entry which is preliminary data.</text>
</comment>
<dbReference type="GO" id="GO:0009414">
    <property type="term" value="P:response to water deprivation"/>
    <property type="evidence" value="ECO:0007669"/>
    <property type="project" value="UniProtKB-ARBA"/>
</dbReference>
<proteinExistence type="inferred from homology"/>
<dbReference type="GO" id="GO:0004722">
    <property type="term" value="F:protein serine/threonine phosphatase activity"/>
    <property type="evidence" value="ECO:0007669"/>
    <property type="project" value="UniProtKB-EC"/>
</dbReference>
<keyword evidence="6" id="KW-0378">Hydrolase</keyword>
<evidence type="ECO:0000256" key="5">
    <source>
        <dbReference type="ARBA" id="ARBA00022723"/>
    </source>
</evidence>
<gene>
    <name evidence="13" type="ORF">G2W53_006267</name>
</gene>
<dbReference type="GO" id="GO:0045926">
    <property type="term" value="P:negative regulation of growth"/>
    <property type="evidence" value="ECO:0007669"/>
    <property type="project" value="UniProtKB-ARBA"/>
</dbReference>
<dbReference type="InterPro" id="IPR036457">
    <property type="entry name" value="PPM-type-like_dom_sf"/>
</dbReference>
<keyword evidence="14" id="KW-1185">Reference proteome</keyword>
<evidence type="ECO:0000256" key="10">
    <source>
        <dbReference type="ARBA" id="ARBA00047761"/>
    </source>
</evidence>
<evidence type="ECO:0000256" key="2">
    <source>
        <dbReference type="ARBA" id="ARBA00001946"/>
    </source>
</evidence>
<dbReference type="CDD" id="cd00143">
    <property type="entry name" value="PP2Cc"/>
    <property type="match status" value="1"/>
</dbReference>